<feature type="region of interest" description="Disordered" evidence="4">
    <location>
        <begin position="330"/>
        <end position="414"/>
    </location>
</feature>
<name>A2SC20_METPP</name>
<dbReference type="Gene3D" id="3.40.50.150">
    <property type="entry name" value="Vaccinia Virus protein VP39"/>
    <property type="match status" value="1"/>
</dbReference>
<keyword evidence="7" id="KW-1185">Reference proteome</keyword>
<sequence length="779" mass="83593">MSTEARAQPSNPSARMNVALPPDAPSSSLFLPCAAGVEALLADEVARLLPGAAAQTQRGGVMVRGGPREAMALNLGSRLAQRVLWQVADAPYRSEDDLYALARSPRWPDWITPTQTLKVDVTAQRAPLKSLNFAALRIKDGVCDAMRDALGARPSVDTRRPDLPLLLHLAPEHATLYVDTSGEALFKRGWREDQGEAPLKETLAAAMLAAAGWQGREADGPLLDPVCGSGTIAIEAAQIACGIAPGSLRRFAFERLGPFRDAGTQRAWRELREAARAAVHASAVPIFAGDVAFRMTDFAARNAARAGVAAAIELKTVDALQRAAPAERGTLMLNPPYGERIDPKGSRGDGAGRRLGPRVLHPPRHPLEARLPGLDRLGAQPRHEAAAGDAPEGEPARADVERPDRVPAVPLRSGGRFDARTGLRARRLPSARHFDLDRRRRGHHLLVGVLQQFDPELVGARRRREPDLGQALDEVDALGGRTGPLGDQPEVAHALVLDVHVAHVQARGVQSHPERRAQRLAAARLEDRDAGLDQRLRVDVVVLLRHRDLHRLAVDEVGDVLVVRQQQPQRVGAGHEGQHRLHLALAEVDVLVVEGQRLGEVERQVAVDQQVVVTGAVDRLDDRRQPVARQAELQHEGRLDAVAVAQVGEVGLGLLGAQRRAEPRVVGREGRCGEQGGREPGEARAHRGGHSVGGREGVGQRSTGVSGNSFGLPSPLAAGKCWRSTASTASIAACSPSSKRRSRNAAPMPSTMACHPAASTCRVRPRSATISMRWSASSR</sequence>
<dbReference type="HOGENOM" id="CLU_359342_0_0_4"/>
<dbReference type="InterPro" id="IPR029063">
    <property type="entry name" value="SAM-dependent_MTases_sf"/>
</dbReference>
<proteinExistence type="predicted"/>
<dbReference type="AlphaFoldDB" id="A2SC20"/>
<dbReference type="Gene3D" id="3.30.2130.30">
    <property type="match status" value="1"/>
</dbReference>
<feature type="compositionally biased region" description="Basic and acidic residues" evidence="4">
    <location>
        <begin position="666"/>
        <end position="685"/>
    </location>
</feature>
<evidence type="ECO:0000259" key="5">
    <source>
        <dbReference type="PROSITE" id="PS51165"/>
    </source>
</evidence>
<dbReference type="PROSITE" id="PS01261">
    <property type="entry name" value="UPF0020"/>
    <property type="match status" value="1"/>
</dbReference>
<dbReference type="InterPro" id="IPR053943">
    <property type="entry name" value="RlmKL-like_Mtase_CS"/>
</dbReference>
<dbReference type="PANTHER" id="PTHR47313">
    <property type="entry name" value="RIBOSOMAL RNA LARGE SUBUNIT METHYLTRANSFERASE K/L"/>
    <property type="match status" value="1"/>
</dbReference>
<dbReference type="Pfam" id="PF02926">
    <property type="entry name" value="THUMP"/>
    <property type="match status" value="1"/>
</dbReference>
<feature type="region of interest" description="Disordered" evidence="4">
    <location>
        <begin position="666"/>
        <end position="710"/>
    </location>
</feature>
<dbReference type="PANTHER" id="PTHR47313:SF1">
    <property type="entry name" value="RIBOSOMAL RNA LARGE SUBUNIT METHYLTRANSFERASE K_L"/>
    <property type="match status" value="1"/>
</dbReference>
<dbReference type="GO" id="GO:0008990">
    <property type="term" value="F:rRNA (guanine-N2-)-methyltransferase activity"/>
    <property type="evidence" value="ECO:0007669"/>
    <property type="project" value="TreeGrafter"/>
</dbReference>
<reference evidence="6 7" key="1">
    <citation type="journal article" date="2007" name="J. Bacteriol.">
        <title>Whole-genome analysis of the methyl tert-butyl ether-degrading beta-proteobacterium Methylibium petroleiphilum PM1.</title>
        <authorList>
            <person name="Kane S.R."/>
            <person name="Chakicherla A.Y."/>
            <person name="Chain P.S.G."/>
            <person name="Schmidt R."/>
            <person name="Shin M.W."/>
            <person name="Legler T.C."/>
            <person name="Scow K.M."/>
            <person name="Larimer F.W."/>
            <person name="Lucas S.M."/>
            <person name="Richardson P.M."/>
            <person name="Hristova K.R."/>
        </authorList>
    </citation>
    <scope>NUCLEOTIDE SEQUENCE [LARGE SCALE GENOMIC DNA]</scope>
    <source>
        <strain evidence="7">ATCC BAA-1232 / LMG 22953 / PM1</strain>
    </source>
</reference>
<feature type="compositionally biased region" description="Basic and acidic residues" evidence="4">
    <location>
        <begin position="339"/>
        <end position="352"/>
    </location>
</feature>
<dbReference type="eggNOG" id="COG0116">
    <property type="taxonomic scope" value="Bacteria"/>
</dbReference>
<dbReference type="GO" id="GO:0070043">
    <property type="term" value="F:rRNA (guanine-N7-)-methyltransferase activity"/>
    <property type="evidence" value="ECO:0007669"/>
    <property type="project" value="TreeGrafter"/>
</dbReference>
<dbReference type="STRING" id="420662.Mpe_A0147"/>
<evidence type="ECO:0000256" key="3">
    <source>
        <dbReference type="PROSITE-ProRule" id="PRU00529"/>
    </source>
</evidence>
<organism evidence="6 7">
    <name type="scientific">Methylibium petroleiphilum (strain ATCC BAA-1232 / LMG 22953 / PM1)</name>
    <dbReference type="NCBI Taxonomy" id="420662"/>
    <lineage>
        <taxon>Bacteria</taxon>
        <taxon>Pseudomonadati</taxon>
        <taxon>Pseudomonadota</taxon>
        <taxon>Betaproteobacteria</taxon>
        <taxon>Burkholderiales</taxon>
        <taxon>Sphaerotilaceae</taxon>
        <taxon>Methylibium</taxon>
    </lineage>
</organism>
<feature type="compositionally biased region" description="Polar residues" evidence="4">
    <location>
        <begin position="700"/>
        <end position="710"/>
    </location>
</feature>
<keyword evidence="2" id="KW-0808">Transferase</keyword>
<dbReference type="InterPro" id="IPR004114">
    <property type="entry name" value="THUMP_dom"/>
</dbReference>
<feature type="region of interest" description="Disordered" evidence="4">
    <location>
        <begin position="734"/>
        <end position="759"/>
    </location>
</feature>
<dbReference type="CDD" id="cd11715">
    <property type="entry name" value="THUMP_AdoMetMT"/>
    <property type="match status" value="1"/>
</dbReference>
<evidence type="ECO:0000256" key="4">
    <source>
        <dbReference type="SAM" id="MobiDB-lite"/>
    </source>
</evidence>
<keyword evidence="3" id="KW-0694">RNA-binding</keyword>
<dbReference type="InterPro" id="IPR054170">
    <property type="entry name" value="RlmL_1st"/>
</dbReference>
<evidence type="ECO:0000256" key="1">
    <source>
        <dbReference type="ARBA" id="ARBA00022603"/>
    </source>
</evidence>
<gene>
    <name evidence="6" type="ordered locus">Mpe_A0147</name>
</gene>
<dbReference type="SUPFAM" id="SSF53335">
    <property type="entry name" value="S-adenosyl-L-methionine-dependent methyltransferases"/>
    <property type="match status" value="1"/>
</dbReference>
<protein>
    <submittedName>
        <fullName evidence="6">N6-adenine-specific DNA methylase-like protein</fullName>
    </submittedName>
</protein>
<dbReference type="Pfam" id="PF01170">
    <property type="entry name" value="UPF0020"/>
    <property type="match status" value="1"/>
</dbReference>
<dbReference type="KEGG" id="mpt:Mpe_A0147"/>
<dbReference type="SMART" id="SM00981">
    <property type="entry name" value="THUMP"/>
    <property type="match status" value="1"/>
</dbReference>
<feature type="compositionally biased region" description="Basic and acidic residues" evidence="4">
    <location>
        <begin position="394"/>
        <end position="405"/>
    </location>
</feature>
<feature type="domain" description="THUMP" evidence="5">
    <location>
        <begin position="69"/>
        <end position="180"/>
    </location>
</feature>
<dbReference type="Pfam" id="PF22020">
    <property type="entry name" value="RlmL_1st"/>
    <property type="match status" value="1"/>
</dbReference>
<dbReference type="InterPro" id="IPR000241">
    <property type="entry name" value="RlmKL-like_Mtase"/>
</dbReference>
<accession>A2SC20</accession>
<dbReference type="Proteomes" id="UP000000366">
    <property type="component" value="Chromosome"/>
</dbReference>
<dbReference type="GO" id="GO:0003723">
    <property type="term" value="F:RNA binding"/>
    <property type="evidence" value="ECO:0007669"/>
    <property type="project" value="UniProtKB-UniRule"/>
</dbReference>
<evidence type="ECO:0000313" key="6">
    <source>
        <dbReference type="EMBL" id="ABM93109.1"/>
    </source>
</evidence>
<dbReference type="EMBL" id="CP000555">
    <property type="protein sequence ID" value="ABM93109.1"/>
    <property type="molecule type" value="Genomic_DNA"/>
</dbReference>
<evidence type="ECO:0000256" key="2">
    <source>
        <dbReference type="ARBA" id="ARBA00022679"/>
    </source>
</evidence>
<dbReference type="PROSITE" id="PS51165">
    <property type="entry name" value="THUMP"/>
    <property type="match status" value="1"/>
</dbReference>
<keyword evidence="1 6" id="KW-0489">Methyltransferase</keyword>
<evidence type="ECO:0000313" key="7">
    <source>
        <dbReference type="Proteomes" id="UP000000366"/>
    </source>
</evidence>